<comment type="caution">
    <text evidence="4">The sequence shown here is derived from an EMBL/GenBank/DDBJ whole genome shotgun (WGS) entry which is preliminary data.</text>
</comment>
<name>A0ABW3C4D0_SPHXN</name>
<dbReference type="EMBL" id="JBHTIK010000008">
    <property type="protein sequence ID" value="MFD0849281.1"/>
    <property type="molecule type" value="Genomic_DNA"/>
</dbReference>
<organism evidence="4 5">
    <name type="scientific">Sphingosinicella xenopeptidilytica</name>
    <dbReference type="NCBI Taxonomy" id="364098"/>
    <lineage>
        <taxon>Bacteria</taxon>
        <taxon>Pseudomonadati</taxon>
        <taxon>Pseudomonadota</taxon>
        <taxon>Alphaproteobacteria</taxon>
        <taxon>Sphingomonadales</taxon>
        <taxon>Sphingosinicellaceae</taxon>
        <taxon>Sphingosinicella</taxon>
    </lineage>
</organism>
<evidence type="ECO:0000256" key="1">
    <source>
        <dbReference type="ARBA" id="ARBA00022723"/>
    </source>
</evidence>
<sequence>MMSSFILPVLSVLSAAAPTTVQPVDWEHAPHLQISLESYRFDPAAISLRHGEPYVLAFVNKAGGGHNFVAKRFFAAATVSDADRPRIEKGAVSLDGGQSAEIHLIAPAAGTYEVHCSHFMHSSLGMKGTVVVE</sequence>
<keyword evidence="2" id="KW-0186">Copper</keyword>
<gene>
    <name evidence="4" type="ORF">ACFQ00_13170</name>
</gene>
<proteinExistence type="predicted"/>
<keyword evidence="1" id="KW-0479">Metal-binding</keyword>
<dbReference type="Pfam" id="PF00127">
    <property type="entry name" value="Copper-bind"/>
    <property type="match status" value="1"/>
</dbReference>
<dbReference type="InterPro" id="IPR050845">
    <property type="entry name" value="Cu-binding_ET"/>
</dbReference>
<dbReference type="Proteomes" id="UP001597124">
    <property type="component" value="Unassembled WGS sequence"/>
</dbReference>
<evidence type="ECO:0000259" key="3">
    <source>
        <dbReference type="Pfam" id="PF00127"/>
    </source>
</evidence>
<dbReference type="InterPro" id="IPR008972">
    <property type="entry name" value="Cupredoxin"/>
</dbReference>
<evidence type="ECO:0000313" key="5">
    <source>
        <dbReference type="Proteomes" id="UP001597124"/>
    </source>
</evidence>
<dbReference type="Gene3D" id="2.60.40.420">
    <property type="entry name" value="Cupredoxins - blue copper proteins"/>
    <property type="match status" value="1"/>
</dbReference>
<dbReference type="RefSeq" id="WP_381491581.1">
    <property type="nucleotide sequence ID" value="NZ_JBHTIK010000008.1"/>
</dbReference>
<dbReference type="SUPFAM" id="SSF49503">
    <property type="entry name" value="Cupredoxins"/>
    <property type="match status" value="1"/>
</dbReference>
<dbReference type="PANTHER" id="PTHR38439:SF3">
    <property type="entry name" value="COPPER-RESISTANT CUPROPROTEIN COPI"/>
    <property type="match status" value="1"/>
</dbReference>
<dbReference type="PANTHER" id="PTHR38439">
    <property type="entry name" value="AURACYANIN-B"/>
    <property type="match status" value="1"/>
</dbReference>
<dbReference type="InterPro" id="IPR000923">
    <property type="entry name" value="BlueCu_1"/>
</dbReference>
<accession>A0ABW3C4D0</accession>
<feature type="domain" description="Blue (type 1) copper" evidence="3">
    <location>
        <begin position="35"/>
        <end position="133"/>
    </location>
</feature>
<dbReference type="CDD" id="cd00920">
    <property type="entry name" value="Cupredoxin"/>
    <property type="match status" value="1"/>
</dbReference>
<protein>
    <submittedName>
        <fullName evidence="4">Plastocyanin/azurin family copper-binding protein</fullName>
    </submittedName>
</protein>
<evidence type="ECO:0000313" key="4">
    <source>
        <dbReference type="EMBL" id="MFD0849281.1"/>
    </source>
</evidence>
<evidence type="ECO:0000256" key="2">
    <source>
        <dbReference type="ARBA" id="ARBA00023008"/>
    </source>
</evidence>
<keyword evidence="5" id="KW-1185">Reference proteome</keyword>
<reference evidence="5" key="1">
    <citation type="journal article" date="2019" name="Int. J. Syst. Evol. Microbiol.">
        <title>The Global Catalogue of Microorganisms (GCM) 10K type strain sequencing project: providing services to taxonomists for standard genome sequencing and annotation.</title>
        <authorList>
            <consortium name="The Broad Institute Genomics Platform"/>
            <consortium name="The Broad Institute Genome Sequencing Center for Infectious Disease"/>
            <person name="Wu L."/>
            <person name="Ma J."/>
        </authorList>
    </citation>
    <scope>NUCLEOTIDE SEQUENCE [LARGE SCALE GENOMIC DNA]</scope>
    <source>
        <strain evidence="5">CCUG 52537</strain>
    </source>
</reference>